<feature type="transmembrane region" description="Helical" evidence="1">
    <location>
        <begin position="66"/>
        <end position="82"/>
    </location>
</feature>
<comment type="caution">
    <text evidence="2">The sequence shown here is derived from an EMBL/GenBank/DDBJ whole genome shotgun (WGS) entry which is preliminary data.</text>
</comment>
<dbReference type="EMBL" id="BJWL01000015">
    <property type="protein sequence ID" value="GFZ02048.1"/>
    <property type="molecule type" value="Genomic_DNA"/>
</dbReference>
<evidence type="ECO:0000313" key="3">
    <source>
        <dbReference type="Proteomes" id="UP000585474"/>
    </source>
</evidence>
<protein>
    <submittedName>
        <fullName evidence="2">Uncharacterized protein</fullName>
    </submittedName>
</protein>
<evidence type="ECO:0000256" key="1">
    <source>
        <dbReference type="SAM" id="Phobius"/>
    </source>
</evidence>
<keyword evidence="3" id="KW-1185">Reference proteome</keyword>
<accession>A0A7J0FVT5</accession>
<dbReference type="AlphaFoldDB" id="A0A7J0FVT5"/>
<proteinExistence type="predicted"/>
<dbReference type="OrthoDB" id="10308759at2759"/>
<keyword evidence="1" id="KW-0812">Transmembrane</keyword>
<dbReference type="Proteomes" id="UP000585474">
    <property type="component" value="Unassembled WGS sequence"/>
</dbReference>
<gene>
    <name evidence="2" type="ORF">Acr_15g0006570</name>
</gene>
<keyword evidence="1" id="KW-0472">Membrane</keyword>
<sequence>MKLSMDLRILALPGLHLLLSTFHDFDRPLTLVCLLILVLFLVASIKLPITVFLVAQPINLRFGQDFCLSSFLAFTLLISFLFPPYIFWSAYLFCVCLSFPPLFNLLKRSLQAIPNLLVTFSTQPQEETNRYQPEAIRRDAEVSIGNGMVKEFLSGSAEFKEIIYGHA</sequence>
<organism evidence="2 3">
    <name type="scientific">Actinidia rufa</name>
    <dbReference type="NCBI Taxonomy" id="165716"/>
    <lineage>
        <taxon>Eukaryota</taxon>
        <taxon>Viridiplantae</taxon>
        <taxon>Streptophyta</taxon>
        <taxon>Embryophyta</taxon>
        <taxon>Tracheophyta</taxon>
        <taxon>Spermatophyta</taxon>
        <taxon>Magnoliopsida</taxon>
        <taxon>eudicotyledons</taxon>
        <taxon>Gunneridae</taxon>
        <taxon>Pentapetalae</taxon>
        <taxon>asterids</taxon>
        <taxon>Ericales</taxon>
        <taxon>Actinidiaceae</taxon>
        <taxon>Actinidia</taxon>
    </lineage>
</organism>
<evidence type="ECO:0000313" key="2">
    <source>
        <dbReference type="EMBL" id="GFZ02048.1"/>
    </source>
</evidence>
<reference evidence="2 3" key="1">
    <citation type="submission" date="2019-07" db="EMBL/GenBank/DDBJ databases">
        <title>De Novo Assembly of kiwifruit Actinidia rufa.</title>
        <authorList>
            <person name="Sugita-Konishi S."/>
            <person name="Sato K."/>
            <person name="Mori E."/>
            <person name="Abe Y."/>
            <person name="Kisaki G."/>
            <person name="Hamano K."/>
            <person name="Suezawa K."/>
            <person name="Otani M."/>
            <person name="Fukuda T."/>
            <person name="Manabe T."/>
            <person name="Gomi K."/>
            <person name="Tabuchi M."/>
            <person name="Akimitsu K."/>
            <person name="Kataoka I."/>
        </authorList>
    </citation>
    <scope>NUCLEOTIDE SEQUENCE [LARGE SCALE GENOMIC DNA]</scope>
    <source>
        <strain evidence="3">cv. Fuchu</strain>
    </source>
</reference>
<keyword evidence="1" id="KW-1133">Transmembrane helix</keyword>
<feature type="transmembrane region" description="Helical" evidence="1">
    <location>
        <begin position="34"/>
        <end position="54"/>
    </location>
</feature>
<name>A0A7J0FVT5_9ERIC</name>